<reference evidence="4" key="1">
    <citation type="submission" date="2022-01" db="EMBL/GenBank/DDBJ databases">
        <title>Gillisia lutea sp. nov., isolated from marine plastic residues from the Malvarosa beach (Valencia, Spain).</title>
        <authorList>
            <person name="Vidal-Verdu A."/>
            <person name="Molina-Menor E."/>
            <person name="Satari L."/>
            <person name="Pascual J."/>
            <person name="Pereto J."/>
            <person name="Porcar M."/>
        </authorList>
    </citation>
    <scope>NUCLEOTIDE SEQUENCE</scope>
    <source>
        <strain evidence="4">M10.2A</strain>
    </source>
</reference>
<dbReference type="InterPro" id="IPR037481">
    <property type="entry name" value="LacX"/>
</dbReference>
<evidence type="ECO:0000313" key="5">
    <source>
        <dbReference type="Proteomes" id="UP001179363"/>
    </source>
</evidence>
<dbReference type="PANTHER" id="PTHR11122">
    <property type="entry name" value="APOSPORY-ASSOCIATED PROTEIN C-RELATED"/>
    <property type="match status" value="1"/>
</dbReference>
<evidence type="ECO:0000313" key="4">
    <source>
        <dbReference type="EMBL" id="MCF4101310.1"/>
    </source>
</evidence>
<dbReference type="Pfam" id="PF01263">
    <property type="entry name" value="Aldose_epim"/>
    <property type="match status" value="1"/>
</dbReference>
<dbReference type="InterPro" id="IPR011013">
    <property type="entry name" value="Gal_mutarotase_sf_dom"/>
</dbReference>
<accession>A0ABS9EHT4</accession>
<comment type="caution">
    <text evidence="4">The sequence shown here is derived from an EMBL/GenBank/DDBJ whole genome shotgun (WGS) entry which is preliminary data.</text>
</comment>
<dbReference type="InterPro" id="IPR008183">
    <property type="entry name" value="Aldose_1/G6P_1-epimerase"/>
</dbReference>
<evidence type="ECO:0000256" key="2">
    <source>
        <dbReference type="ARBA" id="ARBA00011245"/>
    </source>
</evidence>
<comment type="cofactor">
    <cofactor evidence="1">
        <name>Ca(2+)</name>
        <dbReference type="ChEBI" id="CHEBI:29108"/>
    </cofactor>
</comment>
<gene>
    <name evidence="4" type="ORF">L1I30_06510</name>
</gene>
<name>A0ABS9EHT4_9FLAO</name>
<sequence>MQVHKIENDKLSIEVKTAGAELCSIKNKETGLEYIWQGDPEVWNSHAPVLFPIVGGLKEDRFQFEGNWFEMPRHGIFRRNPEVSLKSSDDSTLCFSLRSSEASLKKYPFKFEFEVTFELEESQLKISHEVTNLDVNPLYFSVGGHPAFNAPLYDGEEYSEYYLEFDRPITVNTHVLDKDGLVTNKTLPVLKNESQLKLHKNLFDKDALIFKNITSKQVALKSKQHGLILNVSYEDFQHLGIWAKPKAPYVCIEPWLGIADSSNTNQDLKTKEGINKLMPSHKFTAAYTITIA</sequence>
<dbReference type="RefSeq" id="WP_236133457.1">
    <property type="nucleotide sequence ID" value="NZ_JAKGTH010000007.1"/>
</dbReference>
<protein>
    <submittedName>
        <fullName evidence="4">Aldose 1-epimerase family protein</fullName>
    </submittedName>
</protein>
<dbReference type="Proteomes" id="UP001179363">
    <property type="component" value="Unassembled WGS sequence"/>
</dbReference>
<dbReference type="SUPFAM" id="SSF74650">
    <property type="entry name" value="Galactose mutarotase-like"/>
    <property type="match status" value="1"/>
</dbReference>
<organism evidence="4 5">
    <name type="scientific">Gillisia lutea</name>
    <dbReference type="NCBI Taxonomy" id="2909668"/>
    <lineage>
        <taxon>Bacteria</taxon>
        <taxon>Pseudomonadati</taxon>
        <taxon>Bacteroidota</taxon>
        <taxon>Flavobacteriia</taxon>
        <taxon>Flavobacteriales</taxon>
        <taxon>Flavobacteriaceae</taxon>
        <taxon>Gillisia</taxon>
    </lineage>
</organism>
<comment type="subunit">
    <text evidence="2">Monomer.</text>
</comment>
<proteinExistence type="predicted"/>
<evidence type="ECO:0000256" key="3">
    <source>
        <dbReference type="ARBA" id="ARBA00022837"/>
    </source>
</evidence>
<keyword evidence="5" id="KW-1185">Reference proteome</keyword>
<dbReference type="EMBL" id="JAKGTH010000007">
    <property type="protein sequence ID" value="MCF4101310.1"/>
    <property type="molecule type" value="Genomic_DNA"/>
</dbReference>
<dbReference type="CDD" id="cd09024">
    <property type="entry name" value="Aldose_epim_lacX"/>
    <property type="match status" value="1"/>
</dbReference>
<dbReference type="InterPro" id="IPR014718">
    <property type="entry name" value="GH-type_carb-bd"/>
</dbReference>
<keyword evidence="3" id="KW-0106">Calcium</keyword>
<dbReference type="Gene3D" id="2.70.98.10">
    <property type="match status" value="1"/>
</dbReference>
<evidence type="ECO:0000256" key="1">
    <source>
        <dbReference type="ARBA" id="ARBA00001913"/>
    </source>
</evidence>
<dbReference type="PANTHER" id="PTHR11122:SF13">
    <property type="entry name" value="GLUCOSE-6-PHOSPHATE 1-EPIMERASE"/>
    <property type="match status" value="1"/>
</dbReference>